<reference evidence="3" key="2">
    <citation type="submission" date="2010-03" db="EMBL/GenBank/DDBJ databases">
        <title>The genome sequence of Coccidioides posadasii strain Silveira.</title>
        <authorList>
            <consortium name="The Broad Institute Genome Sequencing Center for Infectious Disease"/>
            <person name="Neafsey D."/>
            <person name="Orbach M."/>
            <person name="Henn M.R."/>
            <person name="Cole G.T."/>
            <person name="Galgiani J."/>
            <person name="Gardner M.J."/>
            <person name="Kirkland T.N."/>
            <person name="Taylor J.W."/>
            <person name="Young S.K."/>
            <person name="Zeng Q."/>
            <person name="Koehrsen M."/>
            <person name="Alvarado L."/>
            <person name="Berlin A."/>
            <person name="Borenstein D."/>
            <person name="Chapman S.B."/>
            <person name="Chen Z."/>
            <person name="Engels R."/>
            <person name="Freedman E."/>
            <person name="Gellesch M."/>
            <person name="Goldberg J."/>
            <person name="Griggs A."/>
            <person name="Gujja S."/>
            <person name="Heilman E."/>
            <person name="Heiman D."/>
            <person name="Howarth C."/>
            <person name="Jen D."/>
            <person name="Larson L."/>
            <person name="Mehta T."/>
            <person name="Neiman D."/>
            <person name="Park D."/>
            <person name="Pearson M."/>
            <person name="Richards J."/>
            <person name="Roberts A."/>
            <person name="Saif S."/>
            <person name="Shea T."/>
            <person name="Shenoy N."/>
            <person name="Sisk P."/>
            <person name="Stolte C."/>
            <person name="Sykes S."/>
            <person name="Walk T."/>
            <person name="White J."/>
            <person name="Yandava C."/>
            <person name="Haas B."/>
            <person name="Nusbaum C."/>
            <person name="Birren B."/>
        </authorList>
    </citation>
    <scope>NUCLEOTIDE SEQUENCE [LARGE SCALE GENOMIC DNA]</scope>
    <source>
        <strain evidence="3">RMSCC 757 / Silveira</strain>
    </source>
</reference>
<accession>E9D8G0</accession>
<dbReference type="Proteomes" id="UP000002497">
    <property type="component" value="Unassembled WGS sequence"/>
</dbReference>
<keyword evidence="3" id="KW-1185">Reference proteome</keyword>
<name>E9D8G0_COCPS</name>
<evidence type="ECO:0000313" key="3">
    <source>
        <dbReference type="Proteomes" id="UP000002497"/>
    </source>
</evidence>
<keyword evidence="1" id="KW-1133">Transmembrane helix</keyword>
<dbReference type="AlphaFoldDB" id="E9D8G0"/>
<evidence type="ECO:0000313" key="2">
    <source>
        <dbReference type="EMBL" id="EFW17669.1"/>
    </source>
</evidence>
<gene>
    <name evidence="2" type="ORF">CPSG_06112</name>
</gene>
<sequence>MVLRRSDLGEGKRGEEGWSRKYIKGDEMKPGWLAGGRAKQQAPTRPVLLSHWLFCFYFIFILFGAKVVRSP</sequence>
<proteinExistence type="predicted"/>
<evidence type="ECO:0000256" key="1">
    <source>
        <dbReference type="SAM" id="Phobius"/>
    </source>
</evidence>
<keyword evidence="1" id="KW-0472">Membrane</keyword>
<reference evidence="3" key="1">
    <citation type="journal article" date="2010" name="Genome Res.">
        <title>Population genomic sequencing of Coccidioides fungi reveals recent hybridization and transposon control.</title>
        <authorList>
            <person name="Neafsey D.E."/>
            <person name="Barker B.M."/>
            <person name="Sharpton T.J."/>
            <person name="Stajich J.E."/>
            <person name="Park D.J."/>
            <person name="Whiston E."/>
            <person name="Hung C.-Y."/>
            <person name="McMahan C."/>
            <person name="White J."/>
            <person name="Sykes S."/>
            <person name="Heiman D."/>
            <person name="Young S."/>
            <person name="Zeng Q."/>
            <person name="Abouelleil A."/>
            <person name="Aftuck L."/>
            <person name="Bessette D."/>
            <person name="Brown A."/>
            <person name="FitzGerald M."/>
            <person name="Lui A."/>
            <person name="Macdonald J.P."/>
            <person name="Priest M."/>
            <person name="Orbach M.J."/>
            <person name="Galgiani J.N."/>
            <person name="Kirkland T.N."/>
            <person name="Cole G.T."/>
            <person name="Birren B.W."/>
            <person name="Henn M.R."/>
            <person name="Taylor J.W."/>
            <person name="Rounsley S.D."/>
        </authorList>
    </citation>
    <scope>NUCLEOTIDE SEQUENCE [LARGE SCALE GENOMIC DNA]</scope>
    <source>
        <strain evidence="3">RMSCC 757 / Silveira</strain>
    </source>
</reference>
<keyword evidence="1" id="KW-0812">Transmembrane</keyword>
<feature type="transmembrane region" description="Helical" evidence="1">
    <location>
        <begin position="49"/>
        <end position="68"/>
    </location>
</feature>
<organism evidence="3">
    <name type="scientific">Coccidioides posadasii (strain RMSCC 757 / Silveira)</name>
    <name type="common">Valley fever fungus</name>
    <dbReference type="NCBI Taxonomy" id="443226"/>
    <lineage>
        <taxon>Eukaryota</taxon>
        <taxon>Fungi</taxon>
        <taxon>Dikarya</taxon>
        <taxon>Ascomycota</taxon>
        <taxon>Pezizomycotina</taxon>
        <taxon>Eurotiomycetes</taxon>
        <taxon>Eurotiomycetidae</taxon>
        <taxon>Onygenales</taxon>
        <taxon>Onygenaceae</taxon>
        <taxon>Coccidioides</taxon>
    </lineage>
</organism>
<protein>
    <submittedName>
        <fullName evidence="2">Uncharacterized protein</fullName>
    </submittedName>
</protein>
<dbReference type="VEuPathDB" id="FungiDB:CPSG_06112"/>
<dbReference type="HOGENOM" id="CLU_2739842_0_0_1"/>
<dbReference type="EMBL" id="GL636494">
    <property type="protein sequence ID" value="EFW17669.1"/>
    <property type="molecule type" value="Genomic_DNA"/>
</dbReference>